<dbReference type="EMBL" id="CADEAL010000211">
    <property type="protein sequence ID" value="CAB1416484.1"/>
    <property type="molecule type" value="Genomic_DNA"/>
</dbReference>
<evidence type="ECO:0000313" key="1">
    <source>
        <dbReference type="EMBL" id="CAB1416484.1"/>
    </source>
</evidence>
<proteinExistence type="predicted"/>
<comment type="caution">
    <text evidence="1">The sequence shown here is derived from an EMBL/GenBank/DDBJ whole genome shotgun (WGS) entry which is preliminary data.</text>
</comment>
<organism evidence="1 2">
    <name type="scientific">Pleuronectes platessa</name>
    <name type="common">European plaice</name>
    <dbReference type="NCBI Taxonomy" id="8262"/>
    <lineage>
        <taxon>Eukaryota</taxon>
        <taxon>Metazoa</taxon>
        <taxon>Chordata</taxon>
        <taxon>Craniata</taxon>
        <taxon>Vertebrata</taxon>
        <taxon>Euteleostomi</taxon>
        <taxon>Actinopterygii</taxon>
        <taxon>Neopterygii</taxon>
        <taxon>Teleostei</taxon>
        <taxon>Neoteleostei</taxon>
        <taxon>Acanthomorphata</taxon>
        <taxon>Carangaria</taxon>
        <taxon>Pleuronectiformes</taxon>
        <taxon>Pleuronectoidei</taxon>
        <taxon>Pleuronectidae</taxon>
        <taxon>Pleuronectes</taxon>
    </lineage>
</organism>
<gene>
    <name evidence="1" type="ORF">PLEPLA_LOCUS4275</name>
</gene>
<name>A0A9N7TQ90_PLEPL</name>
<sequence>MGEDKAGGWGGDTHCMYLWLWRASLERPIKRLFHSSTPLLKRVAVWKIKCTDHRRPALGSRPTAVSIAARVMQGVRGAGMERGTGLEEMEVNGEEC</sequence>
<accession>A0A9N7TQ90</accession>
<evidence type="ECO:0000313" key="2">
    <source>
        <dbReference type="Proteomes" id="UP001153269"/>
    </source>
</evidence>
<reference evidence="1" key="1">
    <citation type="submission" date="2020-03" db="EMBL/GenBank/DDBJ databases">
        <authorList>
            <person name="Weist P."/>
        </authorList>
    </citation>
    <scope>NUCLEOTIDE SEQUENCE</scope>
</reference>
<dbReference type="Proteomes" id="UP001153269">
    <property type="component" value="Unassembled WGS sequence"/>
</dbReference>
<protein>
    <submittedName>
        <fullName evidence="1">Uncharacterized protein</fullName>
    </submittedName>
</protein>
<dbReference type="AlphaFoldDB" id="A0A9N7TQ90"/>
<keyword evidence="2" id="KW-1185">Reference proteome</keyword>